<evidence type="ECO:0000313" key="3">
    <source>
        <dbReference type="Proteomes" id="UP001337655"/>
    </source>
</evidence>
<keyword evidence="3" id="KW-1185">Reference proteome</keyword>
<feature type="region of interest" description="Disordered" evidence="1">
    <location>
        <begin position="1"/>
        <end position="20"/>
    </location>
</feature>
<dbReference type="Proteomes" id="UP001337655">
    <property type="component" value="Unassembled WGS sequence"/>
</dbReference>
<dbReference type="GeneID" id="89928402"/>
<dbReference type="AlphaFoldDB" id="A0AAV9P452"/>
<accession>A0AAV9P452</accession>
<evidence type="ECO:0000313" key="2">
    <source>
        <dbReference type="EMBL" id="KAK5167367.1"/>
    </source>
</evidence>
<reference evidence="2 3" key="1">
    <citation type="submission" date="2023-08" db="EMBL/GenBank/DDBJ databases">
        <title>Black Yeasts Isolated from many extreme environments.</title>
        <authorList>
            <person name="Coleine C."/>
            <person name="Stajich J.E."/>
            <person name="Selbmann L."/>
        </authorList>
    </citation>
    <scope>NUCLEOTIDE SEQUENCE [LARGE SCALE GENOMIC DNA]</scope>
    <source>
        <strain evidence="2 3">CCFEE 5935</strain>
    </source>
</reference>
<proteinExistence type="predicted"/>
<evidence type="ECO:0000256" key="1">
    <source>
        <dbReference type="SAM" id="MobiDB-lite"/>
    </source>
</evidence>
<gene>
    <name evidence="2" type="ORF">LTR77_007066</name>
</gene>
<sequence>MSLRSHGTQPSESSTIADPSLPPKSGICRLLKVEPEMRLGIYDFVWADISHKRISCFPHGAEGNVGCIFPGSWLNEKTVALFRTCHIIYREAFPSFYQTVIFEVTLWKSTSTPVPRCIRTGTEIGRYLRSIALRMPMFTVIDNATAIDQLCATIQVPATQVTEISTVLFNLNRVTFNHFSPSYYGHLPNGQPSDCLEEYKEELSVRQLDLSANTFEAKIWSALIRQVELKVAVMEERSQARKLEQREG</sequence>
<name>A0AAV9P452_9PEZI</name>
<organism evidence="2 3">
    <name type="scientific">Saxophila tyrrhenica</name>
    <dbReference type="NCBI Taxonomy" id="1690608"/>
    <lineage>
        <taxon>Eukaryota</taxon>
        <taxon>Fungi</taxon>
        <taxon>Dikarya</taxon>
        <taxon>Ascomycota</taxon>
        <taxon>Pezizomycotina</taxon>
        <taxon>Dothideomycetes</taxon>
        <taxon>Dothideomycetidae</taxon>
        <taxon>Mycosphaerellales</taxon>
        <taxon>Extremaceae</taxon>
        <taxon>Saxophila</taxon>
    </lineage>
</organism>
<dbReference type="EMBL" id="JAVRRT010000011">
    <property type="protein sequence ID" value="KAK5167367.1"/>
    <property type="molecule type" value="Genomic_DNA"/>
</dbReference>
<protein>
    <submittedName>
        <fullName evidence="2">Uncharacterized protein</fullName>
    </submittedName>
</protein>
<feature type="compositionally biased region" description="Polar residues" evidence="1">
    <location>
        <begin position="1"/>
        <end position="17"/>
    </location>
</feature>
<comment type="caution">
    <text evidence="2">The sequence shown here is derived from an EMBL/GenBank/DDBJ whole genome shotgun (WGS) entry which is preliminary data.</text>
</comment>
<dbReference type="RefSeq" id="XP_064657073.1">
    <property type="nucleotide sequence ID" value="XM_064804303.1"/>
</dbReference>